<organism evidence="1">
    <name type="scientific">marine sediment metagenome</name>
    <dbReference type="NCBI Taxonomy" id="412755"/>
    <lineage>
        <taxon>unclassified sequences</taxon>
        <taxon>metagenomes</taxon>
        <taxon>ecological metagenomes</taxon>
    </lineage>
</organism>
<sequence length="91" mass="10173">MFLRALVSRCVATYSVKHVSGVPKILPHTGVGSDKGNRITMPKKPMVMDELVADEVACPQCREQRMDWLVWQGDDGVNIQCATCNHIYQPT</sequence>
<evidence type="ECO:0000313" key="1">
    <source>
        <dbReference type="EMBL" id="KKM81400.1"/>
    </source>
</evidence>
<name>A0A0F9MXQ1_9ZZZZ</name>
<reference evidence="1" key="1">
    <citation type="journal article" date="2015" name="Nature">
        <title>Complex archaea that bridge the gap between prokaryotes and eukaryotes.</title>
        <authorList>
            <person name="Spang A."/>
            <person name="Saw J.H."/>
            <person name="Jorgensen S.L."/>
            <person name="Zaremba-Niedzwiedzka K."/>
            <person name="Martijn J."/>
            <person name="Lind A.E."/>
            <person name="van Eijk R."/>
            <person name="Schleper C."/>
            <person name="Guy L."/>
            <person name="Ettema T.J."/>
        </authorList>
    </citation>
    <scope>NUCLEOTIDE SEQUENCE</scope>
</reference>
<protein>
    <submittedName>
        <fullName evidence="1">Uncharacterized protein</fullName>
    </submittedName>
</protein>
<accession>A0A0F9MXQ1</accession>
<dbReference type="AlphaFoldDB" id="A0A0F9MXQ1"/>
<dbReference type="EMBL" id="LAZR01008025">
    <property type="protein sequence ID" value="KKM81400.1"/>
    <property type="molecule type" value="Genomic_DNA"/>
</dbReference>
<gene>
    <name evidence="1" type="ORF">LCGC14_1330140</name>
</gene>
<proteinExistence type="predicted"/>
<comment type="caution">
    <text evidence="1">The sequence shown here is derived from an EMBL/GenBank/DDBJ whole genome shotgun (WGS) entry which is preliminary data.</text>
</comment>